<reference evidence="2" key="2">
    <citation type="journal article" date="2015" name="Fish Shellfish Immunol.">
        <title>Early steps in the European eel (Anguilla anguilla)-Vibrio vulnificus interaction in the gills: Role of the RtxA13 toxin.</title>
        <authorList>
            <person name="Callol A."/>
            <person name="Pajuelo D."/>
            <person name="Ebbesson L."/>
            <person name="Teles M."/>
            <person name="MacKenzie S."/>
            <person name="Amaro C."/>
        </authorList>
    </citation>
    <scope>NUCLEOTIDE SEQUENCE</scope>
</reference>
<proteinExistence type="predicted"/>
<protein>
    <submittedName>
        <fullName evidence="2">Uncharacterized protein</fullName>
    </submittedName>
</protein>
<feature type="transmembrane region" description="Helical" evidence="1">
    <location>
        <begin position="22"/>
        <end position="41"/>
    </location>
</feature>
<sequence>MYEQFFDRQVLSGQVYMSQQELHVLFIAVLVMTSLPGIGVYERRNSELCRYLT</sequence>
<evidence type="ECO:0000313" key="2">
    <source>
        <dbReference type="EMBL" id="JAH65556.1"/>
    </source>
</evidence>
<accession>A0A0E9UIG9</accession>
<dbReference type="EMBL" id="GBXM01043021">
    <property type="protein sequence ID" value="JAH65556.1"/>
    <property type="molecule type" value="Transcribed_RNA"/>
</dbReference>
<organism evidence="2">
    <name type="scientific">Anguilla anguilla</name>
    <name type="common">European freshwater eel</name>
    <name type="synonym">Muraena anguilla</name>
    <dbReference type="NCBI Taxonomy" id="7936"/>
    <lineage>
        <taxon>Eukaryota</taxon>
        <taxon>Metazoa</taxon>
        <taxon>Chordata</taxon>
        <taxon>Craniata</taxon>
        <taxon>Vertebrata</taxon>
        <taxon>Euteleostomi</taxon>
        <taxon>Actinopterygii</taxon>
        <taxon>Neopterygii</taxon>
        <taxon>Teleostei</taxon>
        <taxon>Anguilliformes</taxon>
        <taxon>Anguillidae</taxon>
        <taxon>Anguilla</taxon>
    </lineage>
</organism>
<keyword evidence="1" id="KW-1133">Transmembrane helix</keyword>
<name>A0A0E9UIG9_ANGAN</name>
<keyword evidence="1" id="KW-0472">Membrane</keyword>
<dbReference type="AlphaFoldDB" id="A0A0E9UIG9"/>
<reference evidence="2" key="1">
    <citation type="submission" date="2014-11" db="EMBL/GenBank/DDBJ databases">
        <authorList>
            <person name="Amaro Gonzalez C."/>
        </authorList>
    </citation>
    <scope>NUCLEOTIDE SEQUENCE</scope>
</reference>
<evidence type="ECO:0000256" key="1">
    <source>
        <dbReference type="SAM" id="Phobius"/>
    </source>
</evidence>
<keyword evidence="1" id="KW-0812">Transmembrane</keyword>